<dbReference type="GO" id="GO:0009306">
    <property type="term" value="P:protein secretion"/>
    <property type="evidence" value="ECO:0007669"/>
    <property type="project" value="InterPro"/>
</dbReference>
<dbReference type="EMBL" id="CP003789">
    <property type="protein sequence ID" value="AGA64174.1"/>
    <property type="molecule type" value="Genomic_DNA"/>
</dbReference>
<reference evidence="3 4" key="1">
    <citation type="journal article" date="2012" name="Stand. Genomic Sci.">
        <title>Complete genome sequence of Liberibacter crescens BT-1.</title>
        <authorList>
            <person name="Leonard M.T."/>
            <person name="Fagen J.R."/>
            <person name="Davis-Richardson A.G."/>
            <person name="Davis M.J."/>
            <person name="Triplett E.W."/>
        </authorList>
    </citation>
    <scope>NUCLEOTIDE SEQUENCE [LARGE SCALE GENOMIC DNA]</scope>
    <source>
        <strain evidence="3 4">BT-1</strain>
    </source>
</reference>
<comment type="similarity">
    <text evidence="1">Belongs to the type III secretion exporter family.</text>
</comment>
<keyword evidence="3" id="KW-0282">Flagellum</keyword>
<feature type="transmembrane region" description="Helical" evidence="2">
    <location>
        <begin position="190"/>
        <end position="216"/>
    </location>
</feature>
<dbReference type="AlphaFoldDB" id="L0ERQ3"/>
<dbReference type="PANTHER" id="PTHR30531:SF12">
    <property type="entry name" value="FLAGELLAR BIOSYNTHETIC PROTEIN FLHB"/>
    <property type="match status" value="1"/>
</dbReference>
<dbReference type="InterPro" id="IPR029025">
    <property type="entry name" value="T3SS_substrate_exporter_C"/>
</dbReference>
<dbReference type="Pfam" id="PF01312">
    <property type="entry name" value="Bac_export_2"/>
    <property type="match status" value="1"/>
</dbReference>
<dbReference type="RefSeq" id="WP_015272601.1">
    <property type="nucleotide sequence ID" value="NC_019907.1"/>
</dbReference>
<keyword evidence="2" id="KW-0812">Transmembrane</keyword>
<accession>L0ERQ3</accession>
<keyword evidence="4" id="KW-1185">Reference proteome</keyword>
<keyword evidence="2" id="KW-1133">Transmembrane helix</keyword>
<feature type="transmembrane region" description="Helical" evidence="2">
    <location>
        <begin position="94"/>
        <end position="112"/>
    </location>
</feature>
<dbReference type="eggNOG" id="COG1377">
    <property type="taxonomic scope" value="Bacteria"/>
</dbReference>
<name>L0ERQ3_LIBCB</name>
<evidence type="ECO:0000313" key="3">
    <source>
        <dbReference type="EMBL" id="AGA64174.1"/>
    </source>
</evidence>
<keyword evidence="3" id="KW-0966">Cell projection</keyword>
<feature type="transmembrane region" description="Helical" evidence="2">
    <location>
        <begin position="34"/>
        <end position="60"/>
    </location>
</feature>
<evidence type="ECO:0000313" key="4">
    <source>
        <dbReference type="Proteomes" id="UP000010799"/>
    </source>
</evidence>
<gene>
    <name evidence="3" type="ordered locus">B488_01810</name>
</gene>
<dbReference type="PATRIC" id="fig|1215343.11.peg.190"/>
<dbReference type="KEGG" id="lcc:B488_01810"/>
<keyword evidence="3" id="KW-0969">Cilium</keyword>
<protein>
    <submittedName>
        <fullName evidence="3">Flagellar biosynthesis protein FlhB</fullName>
    </submittedName>
</protein>
<sequence length="355" mass="40830">MSEDNNKDNKTEAPSTTKVQDAIDKGNVPISRELALFTSVLGFLIYLSFFIPSSIINLAVDLRSFFEKSEQWELNNNADVLAILMKLTLNSSKLVIPCFLLLMIFNISAYLIQKCPSVNFDKLKPSLNKLSIYKGWKRIYSINNLIDFTKIFLKIIVISIFITLSLKDNFSQIPGFMSSDPFWILKEVYIIIQEILIVILLFMACLTALDLYWTYYNWYSQLKMSKEEIKEETKLHQGNPLVKSRQRSIAFNRAKNRMIKAVSSATLVITNPTHYSLALRYKREENDAPVMLAKGKNLIALKIREVAEQNNIPIFEDPILARSLFKQVPINKAIPPVFYKAVAQLIHKIYSKKLN</sequence>
<dbReference type="SUPFAM" id="SSF160544">
    <property type="entry name" value="EscU C-terminal domain-like"/>
    <property type="match status" value="1"/>
</dbReference>
<dbReference type="Gene3D" id="6.10.250.2080">
    <property type="match status" value="1"/>
</dbReference>
<dbReference type="GO" id="GO:0005886">
    <property type="term" value="C:plasma membrane"/>
    <property type="evidence" value="ECO:0007669"/>
    <property type="project" value="TreeGrafter"/>
</dbReference>
<dbReference type="Gene3D" id="3.40.1690.10">
    <property type="entry name" value="secretion proteins EscU"/>
    <property type="match status" value="1"/>
</dbReference>
<dbReference type="PANTHER" id="PTHR30531">
    <property type="entry name" value="FLAGELLAR BIOSYNTHETIC PROTEIN FLHB"/>
    <property type="match status" value="1"/>
</dbReference>
<evidence type="ECO:0000256" key="2">
    <source>
        <dbReference type="SAM" id="Phobius"/>
    </source>
</evidence>
<dbReference type="Proteomes" id="UP000010799">
    <property type="component" value="Chromosome"/>
</dbReference>
<organism evidence="3 4">
    <name type="scientific">Liberibacter crescens (strain BT-1)</name>
    <dbReference type="NCBI Taxonomy" id="1215343"/>
    <lineage>
        <taxon>Bacteria</taxon>
        <taxon>Pseudomonadati</taxon>
        <taxon>Pseudomonadota</taxon>
        <taxon>Alphaproteobacteria</taxon>
        <taxon>Hyphomicrobiales</taxon>
        <taxon>Rhizobiaceae</taxon>
        <taxon>Liberibacter</taxon>
    </lineage>
</organism>
<feature type="transmembrane region" description="Helical" evidence="2">
    <location>
        <begin position="151"/>
        <end position="170"/>
    </location>
</feature>
<dbReference type="HOGENOM" id="CLU_041013_1_2_5"/>
<dbReference type="PRINTS" id="PR00950">
    <property type="entry name" value="TYPE3IMSPROT"/>
</dbReference>
<dbReference type="STRING" id="1215343.B488_01810"/>
<dbReference type="InterPro" id="IPR006135">
    <property type="entry name" value="T3SS_substrate_exporter"/>
</dbReference>
<proteinExistence type="inferred from homology"/>
<evidence type="ECO:0000256" key="1">
    <source>
        <dbReference type="ARBA" id="ARBA00010690"/>
    </source>
</evidence>
<keyword evidence="2" id="KW-0472">Membrane</keyword>